<name>A0ABX2LFF3_9EURY</name>
<feature type="compositionally biased region" description="Basic and acidic residues" evidence="1">
    <location>
        <begin position="9"/>
        <end position="23"/>
    </location>
</feature>
<proteinExistence type="predicted"/>
<reference evidence="2 3" key="1">
    <citation type="submission" date="2020-06" db="EMBL/GenBank/DDBJ databases">
        <title>Haloterrigena sp. nov., an extremely halophilic archaeon isolated from a saline sediment.</title>
        <authorList>
            <person name="Liu B.-B."/>
        </authorList>
    </citation>
    <scope>NUCLEOTIDE SEQUENCE [LARGE SCALE GENOMIC DNA]</scope>
    <source>
        <strain evidence="2 3">SYSU A558-1</strain>
    </source>
</reference>
<dbReference type="EMBL" id="JABUQZ010000003">
    <property type="protein sequence ID" value="NUC74980.1"/>
    <property type="molecule type" value="Genomic_DNA"/>
</dbReference>
<protein>
    <submittedName>
        <fullName evidence="2">Uncharacterized protein</fullName>
    </submittedName>
</protein>
<keyword evidence="3" id="KW-1185">Reference proteome</keyword>
<evidence type="ECO:0000313" key="3">
    <source>
        <dbReference type="Proteomes" id="UP001016761"/>
    </source>
</evidence>
<accession>A0ABX2LFF3</accession>
<evidence type="ECO:0000313" key="2">
    <source>
        <dbReference type="EMBL" id="NUC74980.1"/>
    </source>
</evidence>
<gene>
    <name evidence="2" type="ORF">HTZ84_22205</name>
</gene>
<organism evidence="2 3">
    <name type="scientific">Haloterrigena gelatinilytica</name>
    <dbReference type="NCBI Taxonomy" id="2741724"/>
    <lineage>
        <taxon>Archaea</taxon>
        <taxon>Methanobacteriati</taxon>
        <taxon>Methanobacteriota</taxon>
        <taxon>Stenosarchaea group</taxon>
        <taxon>Halobacteria</taxon>
        <taxon>Halobacteriales</taxon>
        <taxon>Natrialbaceae</taxon>
        <taxon>Haloterrigena</taxon>
    </lineage>
</organism>
<comment type="caution">
    <text evidence="2">The sequence shown here is derived from an EMBL/GenBank/DDBJ whole genome shotgun (WGS) entry which is preliminary data.</text>
</comment>
<feature type="region of interest" description="Disordered" evidence="1">
    <location>
        <begin position="1"/>
        <end position="23"/>
    </location>
</feature>
<sequence length="103" mass="11891">MSTNESDETERADIPPKGLPEKWRDIAAHTQRDNEPYAKALRRCATELEDSDRYPDTEADDRDRVVGHLEQFYTVREDGTAHAEGLEPGKYALVRFDPERENE</sequence>
<evidence type="ECO:0000256" key="1">
    <source>
        <dbReference type="SAM" id="MobiDB-lite"/>
    </source>
</evidence>
<dbReference type="Proteomes" id="UP001016761">
    <property type="component" value="Unassembled WGS sequence"/>
</dbReference>
<dbReference type="RefSeq" id="WP_174682818.1">
    <property type="nucleotide sequence ID" value="NZ_JABUQZ010000003.1"/>
</dbReference>